<feature type="region of interest" description="Disordered" evidence="1">
    <location>
        <begin position="21"/>
        <end position="42"/>
    </location>
</feature>
<organism evidence="2 3">
    <name type="scientific">Bugula neritina</name>
    <name type="common">Brown bryozoan</name>
    <name type="synonym">Sertularia neritina</name>
    <dbReference type="NCBI Taxonomy" id="10212"/>
    <lineage>
        <taxon>Eukaryota</taxon>
        <taxon>Metazoa</taxon>
        <taxon>Spiralia</taxon>
        <taxon>Lophotrochozoa</taxon>
        <taxon>Bryozoa</taxon>
        <taxon>Gymnolaemata</taxon>
        <taxon>Cheilostomatida</taxon>
        <taxon>Flustrina</taxon>
        <taxon>Buguloidea</taxon>
        <taxon>Bugulidae</taxon>
        <taxon>Bugula</taxon>
    </lineage>
</organism>
<proteinExistence type="predicted"/>
<dbReference type="PANTHER" id="PTHR21623:SF2">
    <property type="entry name" value="COILED-COIL DOMAIN-CONTAINING PROTEIN 33"/>
    <property type="match status" value="1"/>
</dbReference>
<evidence type="ECO:0000313" key="3">
    <source>
        <dbReference type="Proteomes" id="UP000593567"/>
    </source>
</evidence>
<dbReference type="AlphaFoldDB" id="A0A7J7J2A4"/>
<dbReference type="InterPro" id="IPR039889">
    <property type="entry name" value="CCD33"/>
</dbReference>
<dbReference type="PANTHER" id="PTHR21623">
    <property type="entry name" value="SPERIOLIN-BINDING FACTOR"/>
    <property type="match status" value="1"/>
</dbReference>
<name>A0A7J7J2A4_BUGNE</name>
<feature type="region of interest" description="Disordered" evidence="1">
    <location>
        <begin position="100"/>
        <end position="129"/>
    </location>
</feature>
<accession>A0A7J7J2A4</accession>
<reference evidence="2" key="1">
    <citation type="submission" date="2020-06" db="EMBL/GenBank/DDBJ databases">
        <title>Draft genome of Bugula neritina, a colonial animal packing powerful symbionts and potential medicines.</title>
        <authorList>
            <person name="Rayko M."/>
        </authorList>
    </citation>
    <scope>NUCLEOTIDE SEQUENCE [LARGE SCALE GENOMIC DNA]</scope>
    <source>
        <strain evidence="2">Kwan_BN1</strain>
    </source>
</reference>
<dbReference type="GO" id="GO:0005777">
    <property type="term" value="C:peroxisome"/>
    <property type="evidence" value="ECO:0007669"/>
    <property type="project" value="TreeGrafter"/>
</dbReference>
<evidence type="ECO:0000313" key="2">
    <source>
        <dbReference type="EMBL" id="KAF6019866.1"/>
    </source>
</evidence>
<dbReference type="EMBL" id="VXIV02003208">
    <property type="protein sequence ID" value="KAF6019866.1"/>
    <property type="molecule type" value="Genomic_DNA"/>
</dbReference>
<feature type="compositionally biased region" description="Basic and acidic residues" evidence="1">
    <location>
        <begin position="100"/>
        <end position="109"/>
    </location>
</feature>
<keyword evidence="3" id="KW-1185">Reference proteome</keyword>
<comment type="caution">
    <text evidence="2">The sequence shown here is derived from an EMBL/GenBank/DDBJ whole genome shotgun (WGS) entry which is preliminary data.</text>
</comment>
<sequence length="129" mass="15171">MEKVLKSKKFNVDDASKALNEENQRLRKDLQQARESGTSETEKLQLFEQLEKAESRVITLERTLADNSRVWARERQDLQTRLREAEHGFARTNTMVLHDYPTDPYKHPQDLSLSHRGFRSPKLDPIRKP</sequence>
<evidence type="ECO:0000256" key="1">
    <source>
        <dbReference type="SAM" id="MobiDB-lite"/>
    </source>
</evidence>
<protein>
    <submittedName>
        <fullName evidence="2">CCDC33</fullName>
    </submittedName>
</protein>
<dbReference type="OrthoDB" id="552574at2759"/>
<dbReference type="Proteomes" id="UP000593567">
    <property type="component" value="Unassembled WGS sequence"/>
</dbReference>
<feature type="compositionally biased region" description="Basic and acidic residues" evidence="1">
    <location>
        <begin position="21"/>
        <end position="32"/>
    </location>
</feature>
<gene>
    <name evidence="2" type="ORF">EB796_021837</name>
</gene>